<keyword evidence="4 6" id="KW-0472">Membrane</keyword>
<reference evidence="7 8" key="1">
    <citation type="submission" date="2020-08" db="EMBL/GenBank/DDBJ databases">
        <title>Sequencing the genomes of 1000 actinobacteria strains.</title>
        <authorList>
            <person name="Klenk H.-P."/>
        </authorList>
    </citation>
    <scope>NUCLEOTIDE SEQUENCE [LARGE SCALE GENOMIC DNA]</scope>
    <source>
        <strain evidence="7 8">DSM 44936</strain>
    </source>
</reference>
<dbReference type="RefSeq" id="WP_184984130.1">
    <property type="nucleotide sequence ID" value="NZ_JACHIU010000001.1"/>
</dbReference>
<comment type="caution">
    <text evidence="7">The sequence shown here is derived from an EMBL/GenBank/DDBJ whole genome shotgun (WGS) entry which is preliminary data.</text>
</comment>
<organism evidence="7 8">
    <name type="scientific">Sphaerisporangium rubeum</name>
    <dbReference type="NCBI Taxonomy" id="321317"/>
    <lineage>
        <taxon>Bacteria</taxon>
        <taxon>Bacillati</taxon>
        <taxon>Actinomycetota</taxon>
        <taxon>Actinomycetes</taxon>
        <taxon>Streptosporangiales</taxon>
        <taxon>Streptosporangiaceae</taxon>
        <taxon>Sphaerisporangium</taxon>
    </lineage>
</organism>
<dbReference type="EMBL" id="JACHIU010000001">
    <property type="protein sequence ID" value="MBB6475076.1"/>
    <property type="molecule type" value="Genomic_DNA"/>
</dbReference>
<comment type="subcellular location">
    <subcellularLocation>
        <location evidence="1">Membrane</location>
        <topology evidence="1">Multi-pass membrane protein</topology>
    </subcellularLocation>
</comment>
<keyword evidence="3 6" id="KW-1133">Transmembrane helix</keyword>
<dbReference type="Proteomes" id="UP000555564">
    <property type="component" value="Unassembled WGS sequence"/>
</dbReference>
<proteinExistence type="predicted"/>
<evidence type="ECO:0008006" key="9">
    <source>
        <dbReference type="Google" id="ProtNLM"/>
    </source>
</evidence>
<protein>
    <recommendedName>
        <fullName evidence="9">DUF4870 domain-containing protein</fullName>
    </recommendedName>
</protein>
<keyword evidence="8" id="KW-1185">Reference proteome</keyword>
<feature type="transmembrane region" description="Helical" evidence="6">
    <location>
        <begin position="203"/>
        <end position="223"/>
    </location>
</feature>
<evidence type="ECO:0000313" key="7">
    <source>
        <dbReference type="EMBL" id="MBB6475076.1"/>
    </source>
</evidence>
<evidence type="ECO:0000256" key="2">
    <source>
        <dbReference type="ARBA" id="ARBA00022692"/>
    </source>
</evidence>
<evidence type="ECO:0000256" key="6">
    <source>
        <dbReference type="SAM" id="Phobius"/>
    </source>
</evidence>
<feature type="transmembrane region" description="Helical" evidence="6">
    <location>
        <begin position="229"/>
        <end position="246"/>
    </location>
</feature>
<accession>A0A7X0IGZ8</accession>
<name>A0A7X0IGZ8_9ACTN</name>
<dbReference type="AlphaFoldDB" id="A0A7X0IGZ8"/>
<sequence length="259" mass="27749">MTTPPDPADETRQAPRPSFDPPSGPHGTPQDQPQHHTPADSGRPHATPAYGPPSQPYTTPTHDQPSYNHPGPAPSDHGTPQDHGQPAYGQHGYGQPGYGQPGYGQPGYGQAGYSQPGYGQPGYGPGYGQPGYGPGYANPAYGQPHVPGRYGPRPGTDDTTMAMLAHLLGLLTSFIGPLILYVTKKDESPYVRDQAAEALNFQITLVIAYVVCFVLSFLIIGLILFPVLWIGSLIIMIMASVAANRGENYRYPLNIRFVS</sequence>
<dbReference type="InterPro" id="IPR019109">
    <property type="entry name" value="MamF_MmsF"/>
</dbReference>
<evidence type="ECO:0000256" key="1">
    <source>
        <dbReference type="ARBA" id="ARBA00004141"/>
    </source>
</evidence>
<keyword evidence="2 6" id="KW-0812">Transmembrane</keyword>
<evidence type="ECO:0000313" key="8">
    <source>
        <dbReference type="Proteomes" id="UP000555564"/>
    </source>
</evidence>
<feature type="transmembrane region" description="Helical" evidence="6">
    <location>
        <begin position="161"/>
        <end position="182"/>
    </location>
</feature>
<gene>
    <name evidence="7" type="ORF">BJ992_004507</name>
</gene>
<evidence type="ECO:0000256" key="4">
    <source>
        <dbReference type="ARBA" id="ARBA00023136"/>
    </source>
</evidence>
<feature type="compositionally biased region" description="Gly residues" evidence="5">
    <location>
        <begin position="91"/>
        <end position="110"/>
    </location>
</feature>
<feature type="compositionally biased region" description="Polar residues" evidence="5">
    <location>
        <begin position="56"/>
        <end position="67"/>
    </location>
</feature>
<feature type="region of interest" description="Disordered" evidence="5">
    <location>
        <begin position="1"/>
        <end position="126"/>
    </location>
</feature>
<dbReference type="Pfam" id="PF09685">
    <property type="entry name" value="MamF_MmsF"/>
    <property type="match status" value="1"/>
</dbReference>
<evidence type="ECO:0000256" key="3">
    <source>
        <dbReference type="ARBA" id="ARBA00022989"/>
    </source>
</evidence>
<evidence type="ECO:0000256" key="5">
    <source>
        <dbReference type="SAM" id="MobiDB-lite"/>
    </source>
</evidence>